<sequence length="123" mass="13465">MSANSSRSGTARRMTLMSNAPRFALGQLVATPGALELLEQTGFSALALVSRHVHGDWGDCCDEDKATNEAAVRQRMRVMSVYRLVDAEALLQTPQDKRSGLPTLWIITEADRSATTLLLPSEY</sequence>
<keyword evidence="1" id="KW-0808">Transferase</keyword>
<dbReference type="KEGG" id="ctes:O987_04545"/>
<dbReference type="HOGENOM" id="CLU_162353_1_0_4"/>
<accession>A0A076PE73</accession>
<dbReference type="GO" id="GO:0032259">
    <property type="term" value="P:methylation"/>
    <property type="evidence" value="ECO:0007669"/>
    <property type="project" value="UniProtKB-KW"/>
</dbReference>
<organism evidence="1 2">
    <name type="scientific">Comamonas testosteroni TK102</name>
    <dbReference type="NCBI Taxonomy" id="1392005"/>
    <lineage>
        <taxon>Bacteria</taxon>
        <taxon>Pseudomonadati</taxon>
        <taxon>Pseudomonadota</taxon>
        <taxon>Betaproteobacteria</taxon>
        <taxon>Burkholderiales</taxon>
        <taxon>Comamonadaceae</taxon>
        <taxon>Comamonas</taxon>
    </lineage>
</organism>
<proteinExistence type="predicted"/>
<evidence type="ECO:0000313" key="1">
    <source>
        <dbReference type="EMBL" id="AIJ45074.1"/>
    </source>
</evidence>
<protein>
    <submittedName>
        <fullName evidence="1">Type I restriction-modification system methyltransferase subunit</fullName>
    </submittedName>
</protein>
<name>A0A076PE73_COMTE</name>
<keyword evidence="1" id="KW-0489">Methyltransferase</keyword>
<reference evidence="1 2" key="1">
    <citation type="journal article" date="2014" name="Genome Announc.">
        <title>Complete Genome Sequence of Polychlorinated Biphenyl Degrader Comamonas testosteroni TK102 (NBRC 109938).</title>
        <authorList>
            <person name="Fukuda K."/>
            <person name="Hosoyama A."/>
            <person name="Tsuchikane K."/>
            <person name="Ohji S."/>
            <person name="Yamazoe A."/>
            <person name="Fujita N."/>
            <person name="Shintani M."/>
            <person name="Kimbara K."/>
        </authorList>
    </citation>
    <scope>NUCLEOTIDE SEQUENCE [LARGE SCALE GENOMIC DNA]</scope>
    <source>
        <strain evidence="1">TK102</strain>
    </source>
</reference>
<dbReference type="Proteomes" id="UP000028782">
    <property type="component" value="Chromosome"/>
</dbReference>
<gene>
    <name evidence="1" type="ORF">O987_04545</name>
</gene>
<dbReference type="AlphaFoldDB" id="A0A076PE73"/>
<dbReference type="GO" id="GO:0008168">
    <property type="term" value="F:methyltransferase activity"/>
    <property type="evidence" value="ECO:0007669"/>
    <property type="project" value="UniProtKB-KW"/>
</dbReference>
<evidence type="ECO:0000313" key="2">
    <source>
        <dbReference type="Proteomes" id="UP000028782"/>
    </source>
</evidence>
<dbReference type="EMBL" id="CP006704">
    <property type="protein sequence ID" value="AIJ45074.1"/>
    <property type="molecule type" value="Genomic_DNA"/>
</dbReference>